<accession>A0AAN6VUQ6</accession>
<dbReference type="InterPro" id="IPR006840">
    <property type="entry name" value="ChaC"/>
</dbReference>
<dbReference type="PANTHER" id="PTHR12192:SF2">
    <property type="entry name" value="GLUTATHIONE-SPECIFIC GAMMA-GLUTAMYLCYCLOTRANSFERASE 2"/>
    <property type="match status" value="1"/>
</dbReference>
<evidence type="ECO:0000256" key="3">
    <source>
        <dbReference type="SAM" id="MobiDB-lite"/>
    </source>
</evidence>
<name>A0AAN6VUQ6_9PEZI</name>
<dbReference type="Gene3D" id="3.10.490.10">
    <property type="entry name" value="Gamma-glutamyl cyclotransferase-like"/>
    <property type="match status" value="1"/>
</dbReference>
<keyword evidence="2" id="KW-0456">Lyase</keyword>
<dbReference type="CDD" id="cd06661">
    <property type="entry name" value="GGCT_like"/>
    <property type="match status" value="1"/>
</dbReference>
<organism evidence="4 5">
    <name type="scientific">Chaetomidium leptoderma</name>
    <dbReference type="NCBI Taxonomy" id="669021"/>
    <lineage>
        <taxon>Eukaryota</taxon>
        <taxon>Fungi</taxon>
        <taxon>Dikarya</taxon>
        <taxon>Ascomycota</taxon>
        <taxon>Pezizomycotina</taxon>
        <taxon>Sordariomycetes</taxon>
        <taxon>Sordariomycetidae</taxon>
        <taxon>Sordariales</taxon>
        <taxon>Chaetomiaceae</taxon>
        <taxon>Chaetomidium</taxon>
    </lineage>
</organism>
<reference evidence="4" key="1">
    <citation type="journal article" date="2023" name="Mol. Phylogenet. Evol.">
        <title>Genome-scale phylogeny and comparative genomics of the fungal order Sordariales.</title>
        <authorList>
            <person name="Hensen N."/>
            <person name="Bonometti L."/>
            <person name="Westerberg I."/>
            <person name="Brannstrom I.O."/>
            <person name="Guillou S."/>
            <person name="Cros-Aarteil S."/>
            <person name="Calhoun S."/>
            <person name="Haridas S."/>
            <person name="Kuo A."/>
            <person name="Mondo S."/>
            <person name="Pangilinan J."/>
            <person name="Riley R."/>
            <person name="LaButti K."/>
            <person name="Andreopoulos B."/>
            <person name="Lipzen A."/>
            <person name="Chen C."/>
            <person name="Yan M."/>
            <person name="Daum C."/>
            <person name="Ng V."/>
            <person name="Clum A."/>
            <person name="Steindorff A."/>
            <person name="Ohm R.A."/>
            <person name="Martin F."/>
            <person name="Silar P."/>
            <person name="Natvig D.O."/>
            <person name="Lalanne C."/>
            <person name="Gautier V."/>
            <person name="Ament-Velasquez S.L."/>
            <person name="Kruys A."/>
            <person name="Hutchinson M.I."/>
            <person name="Powell A.J."/>
            <person name="Barry K."/>
            <person name="Miller A.N."/>
            <person name="Grigoriev I.V."/>
            <person name="Debuchy R."/>
            <person name="Gladieux P."/>
            <person name="Hiltunen Thoren M."/>
            <person name="Johannesson H."/>
        </authorList>
    </citation>
    <scope>NUCLEOTIDE SEQUENCE</scope>
    <source>
        <strain evidence="4">CBS 538.74</strain>
    </source>
</reference>
<evidence type="ECO:0000313" key="4">
    <source>
        <dbReference type="EMBL" id="KAK4158173.1"/>
    </source>
</evidence>
<feature type="region of interest" description="Disordered" evidence="3">
    <location>
        <begin position="242"/>
        <end position="317"/>
    </location>
</feature>
<protein>
    <recommendedName>
        <fullName evidence="1">glutathione-specific gamma-glutamylcyclotransferase</fullName>
        <ecNumber evidence="1">4.3.2.7</ecNumber>
    </recommendedName>
</protein>
<dbReference type="PANTHER" id="PTHR12192">
    <property type="entry name" value="CATION TRANSPORT PROTEIN CHAC-RELATED"/>
    <property type="match status" value="1"/>
</dbReference>
<evidence type="ECO:0000256" key="1">
    <source>
        <dbReference type="ARBA" id="ARBA00012344"/>
    </source>
</evidence>
<gene>
    <name evidence="4" type="ORF">C8A00DRAFT_11057</name>
</gene>
<dbReference type="AlphaFoldDB" id="A0AAN6VUQ6"/>
<dbReference type="EC" id="4.3.2.7" evidence="1"/>
<evidence type="ECO:0000256" key="2">
    <source>
        <dbReference type="ARBA" id="ARBA00023239"/>
    </source>
</evidence>
<comment type="caution">
    <text evidence="4">The sequence shown here is derived from an EMBL/GenBank/DDBJ whole genome shotgun (WGS) entry which is preliminary data.</text>
</comment>
<keyword evidence="5" id="KW-1185">Reference proteome</keyword>
<reference evidence="4" key="2">
    <citation type="submission" date="2023-05" db="EMBL/GenBank/DDBJ databases">
        <authorList>
            <consortium name="Lawrence Berkeley National Laboratory"/>
            <person name="Steindorff A."/>
            <person name="Hensen N."/>
            <person name="Bonometti L."/>
            <person name="Westerberg I."/>
            <person name="Brannstrom I.O."/>
            <person name="Guillou S."/>
            <person name="Cros-Aarteil S."/>
            <person name="Calhoun S."/>
            <person name="Haridas S."/>
            <person name="Kuo A."/>
            <person name="Mondo S."/>
            <person name="Pangilinan J."/>
            <person name="Riley R."/>
            <person name="Labutti K."/>
            <person name="Andreopoulos B."/>
            <person name="Lipzen A."/>
            <person name="Chen C."/>
            <person name="Yanf M."/>
            <person name="Daum C."/>
            <person name="Ng V."/>
            <person name="Clum A."/>
            <person name="Ohm R."/>
            <person name="Martin F."/>
            <person name="Silar P."/>
            <person name="Natvig D."/>
            <person name="Lalanne C."/>
            <person name="Gautier V."/>
            <person name="Ament-Velasquez S.L."/>
            <person name="Kruys A."/>
            <person name="Hutchinson M.I."/>
            <person name="Powell A.J."/>
            <person name="Barry K."/>
            <person name="Miller A.N."/>
            <person name="Grigoriev I.V."/>
            <person name="Debuchy R."/>
            <person name="Gladieux P."/>
            <person name="Thoren M.H."/>
            <person name="Johannesson H."/>
        </authorList>
    </citation>
    <scope>NUCLEOTIDE SEQUENCE</scope>
    <source>
        <strain evidence="4">CBS 538.74</strain>
    </source>
</reference>
<dbReference type="Proteomes" id="UP001302745">
    <property type="component" value="Unassembled WGS sequence"/>
</dbReference>
<dbReference type="InterPro" id="IPR013024">
    <property type="entry name" value="GGCT-like"/>
</dbReference>
<sequence>MSVEGPAAPADEFWLFGYGSLIWKPPPHFDRRIPGWVTGYVRRFWQVRNSPSLSSLLNTTNIPPPTPPNSQDHRGTPDAPGRVVTLISRSYWEQLTDHHDSAPDRVWGVAYRIQPDRVAEVKEYLDIREINGYTIHYTPFHPAAPHHHHLDHLDHLDLDHHHRGQQQQQPIQTLVYIGTPDNDQFMGPQDPQQLAEHIYRSEGPSGLNRDYLWGLEAALAELSSRRESGDAHVTDLSDRVRAVAAEEREQRRRRRRSNGTDGGREEIMRSPAAAPPPVNAVSSSEHVLQREQQHHEQHHDFRKVSSIDEQEETEKTS</sequence>
<feature type="compositionally biased region" description="Basic and acidic residues" evidence="3">
    <location>
        <begin position="287"/>
        <end position="306"/>
    </location>
</feature>
<feature type="compositionally biased region" description="Acidic residues" evidence="3">
    <location>
        <begin position="308"/>
        <end position="317"/>
    </location>
</feature>
<dbReference type="Pfam" id="PF04752">
    <property type="entry name" value="ChaC"/>
    <property type="match status" value="2"/>
</dbReference>
<dbReference type="GO" id="GO:0005737">
    <property type="term" value="C:cytoplasm"/>
    <property type="evidence" value="ECO:0007669"/>
    <property type="project" value="TreeGrafter"/>
</dbReference>
<dbReference type="GO" id="GO:0006751">
    <property type="term" value="P:glutathione catabolic process"/>
    <property type="evidence" value="ECO:0007669"/>
    <property type="project" value="InterPro"/>
</dbReference>
<proteinExistence type="predicted"/>
<dbReference type="GO" id="GO:0061928">
    <property type="term" value="F:glutathione specific gamma-glutamylcyclotransferase activity"/>
    <property type="evidence" value="ECO:0007669"/>
    <property type="project" value="UniProtKB-EC"/>
</dbReference>
<evidence type="ECO:0000313" key="5">
    <source>
        <dbReference type="Proteomes" id="UP001302745"/>
    </source>
</evidence>
<dbReference type="EMBL" id="MU856841">
    <property type="protein sequence ID" value="KAK4158173.1"/>
    <property type="molecule type" value="Genomic_DNA"/>
</dbReference>